<keyword evidence="2" id="KW-1185">Reference proteome</keyword>
<dbReference type="Proteomes" id="UP001454036">
    <property type="component" value="Unassembled WGS sequence"/>
</dbReference>
<gene>
    <name evidence="1" type="ORF">LIER_09363</name>
</gene>
<dbReference type="EMBL" id="BAABME010001587">
    <property type="protein sequence ID" value="GAA0150415.1"/>
    <property type="molecule type" value="Genomic_DNA"/>
</dbReference>
<sequence>MMHDSVFIPACFTSATKPSSNEASAITRSGQSLILSIYEANINGHHSTITISWYKTFLLHGFSVSIVGAEGGNQNCCEVELKPGWFRRKQGQKYITKNGETIGVAWDLTGAKFDGQTEPQSDFYVAIVCDAEVILLVGDQKKHAYRRTGCRPSLQDPVFVAKREHVFGKKKFTTLFKFHQDGHFHEITIECTNSVRHESNDVHDQEMAIRIDGELYVLVKHLQWNFRGNSLINVDNARVELCWDVHNWLFGTGLRNAVFVFKSAPLCISALQECSPSLSLSSEYTKEEGYDANGVSGLCLSVYAWRVD</sequence>
<dbReference type="AlphaFoldDB" id="A0AAV3PFH2"/>
<dbReference type="Pfam" id="PF05910">
    <property type="entry name" value="DUF868"/>
    <property type="match status" value="1"/>
</dbReference>
<accession>A0AAV3PFH2</accession>
<reference evidence="1 2" key="1">
    <citation type="submission" date="2024-01" db="EMBL/GenBank/DDBJ databases">
        <title>The complete chloroplast genome sequence of Lithospermum erythrorhizon: insights into the phylogenetic relationship among Boraginaceae species and the maternal lineages of purple gromwells.</title>
        <authorList>
            <person name="Okada T."/>
            <person name="Watanabe K."/>
        </authorList>
    </citation>
    <scope>NUCLEOTIDE SEQUENCE [LARGE SCALE GENOMIC DNA]</scope>
</reference>
<organism evidence="1 2">
    <name type="scientific">Lithospermum erythrorhizon</name>
    <name type="common">Purple gromwell</name>
    <name type="synonym">Lithospermum officinale var. erythrorhizon</name>
    <dbReference type="NCBI Taxonomy" id="34254"/>
    <lineage>
        <taxon>Eukaryota</taxon>
        <taxon>Viridiplantae</taxon>
        <taxon>Streptophyta</taxon>
        <taxon>Embryophyta</taxon>
        <taxon>Tracheophyta</taxon>
        <taxon>Spermatophyta</taxon>
        <taxon>Magnoliopsida</taxon>
        <taxon>eudicotyledons</taxon>
        <taxon>Gunneridae</taxon>
        <taxon>Pentapetalae</taxon>
        <taxon>asterids</taxon>
        <taxon>lamiids</taxon>
        <taxon>Boraginales</taxon>
        <taxon>Boraginaceae</taxon>
        <taxon>Boraginoideae</taxon>
        <taxon>Lithospermeae</taxon>
        <taxon>Lithospermum</taxon>
    </lineage>
</organism>
<evidence type="ECO:0000313" key="1">
    <source>
        <dbReference type="EMBL" id="GAA0150415.1"/>
    </source>
</evidence>
<dbReference type="PANTHER" id="PTHR31972">
    <property type="entry name" value="EXPRESSED PROTEIN"/>
    <property type="match status" value="1"/>
</dbReference>
<dbReference type="InterPro" id="IPR008586">
    <property type="entry name" value="DUF868_pln"/>
</dbReference>
<comment type="caution">
    <text evidence="1">The sequence shown here is derived from an EMBL/GenBank/DDBJ whole genome shotgun (WGS) entry which is preliminary data.</text>
</comment>
<protein>
    <submittedName>
        <fullName evidence="1">Uncharacterized protein</fullName>
    </submittedName>
</protein>
<proteinExistence type="predicted"/>
<dbReference type="PANTHER" id="PTHR31972:SF12">
    <property type="entry name" value="OS01G0909400 PROTEIN"/>
    <property type="match status" value="1"/>
</dbReference>
<name>A0AAV3PFH2_LITER</name>
<evidence type="ECO:0000313" key="2">
    <source>
        <dbReference type="Proteomes" id="UP001454036"/>
    </source>
</evidence>